<dbReference type="GO" id="GO:0032543">
    <property type="term" value="P:mitochondrial translation"/>
    <property type="evidence" value="ECO:0007669"/>
    <property type="project" value="TreeGrafter"/>
</dbReference>
<dbReference type="AlphaFoldDB" id="A0A0K2ULE2"/>
<evidence type="ECO:0000256" key="6">
    <source>
        <dbReference type="ARBA" id="ARBA00035263"/>
    </source>
</evidence>
<keyword evidence="8" id="KW-1133">Transmembrane helix</keyword>
<dbReference type="GO" id="GO:0003735">
    <property type="term" value="F:structural constituent of ribosome"/>
    <property type="evidence" value="ECO:0007669"/>
    <property type="project" value="InterPro"/>
</dbReference>
<dbReference type="FunFam" id="3.30.1320.10:FF:000004">
    <property type="entry name" value="28S ribosomal protein S16, mitochondrial"/>
    <property type="match status" value="1"/>
</dbReference>
<dbReference type="GO" id="GO:0005743">
    <property type="term" value="C:mitochondrial inner membrane"/>
    <property type="evidence" value="ECO:0007669"/>
    <property type="project" value="UniProtKB-ARBA"/>
</dbReference>
<keyword evidence="5" id="KW-0687">Ribonucleoprotein</keyword>
<dbReference type="PANTHER" id="PTHR12919">
    <property type="entry name" value="30S RIBOSOMAL PROTEIN S16"/>
    <property type="match status" value="1"/>
</dbReference>
<feature type="transmembrane region" description="Helical" evidence="8">
    <location>
        <begin position="87"/>
        <end position="108"/>
    </location>
</feature>
<evidence type="ECO:0000256" key="3">
    <source>
        <dbReference type="ARBA" id="ARBA00022980"/>
    </source>
</evidence>
<organism evidence="9">
    <name type="scientific">Lepeophtheirus salmonis</name>
    <name type="common">Salmon louse</name>
    <name type="synonym">Caligus salmonis</name>
    <dbReference type="NCBI Taxonomy" id="72036"/>
    <lineage>
        <taxon>Eukaryota</taxon>
        <taxon>Metazoa</taxon>
        <taxon>Ecdysozoa</taxon>
        <taxon>Arthropoda</taxon>
        <taxon>Crustacea</taxon>
        <taxon>Multicrustacea</taxon>
        <taxon>Hexanauplia</taxon>
        <taxon>Copepoda</taxon>
        <taxon>Siphonostomatoida</taxon>
        <taxon>Caligidae</taxon>
        <taxon>Lepeophtheirus</taxon>
    </lineage>
</organism>
<proteinExistence type="inferred from homology"/>
<sequence length="148" mass="17244">MRVPRYFQYSMIPVTLDREALGIRRFQIRLSRWGCKNRPFFHLIVTKTSFPVRKRWETIEKVGTLDPFANENGEKLVSLNIERLNHYIAHGVLLSTPVAMLLGMAGLLPQHPSSYRMAWRNRHELKAQKRLNELDTLLGGNESEKEEA</sequence>
<dbReference type="NCBIfam" id="TIGR00002">
    <property type="entry name" value="S16"/>
    <property type="match status" value="1"/>
</dbReference>
<comment type="subcellular location">
    <subcellularLocation>
        <location evidence="1">Mitochondrion</location>
    </subcellularLocation>
</comment>
<dbReference type="GO" id="GO:0005763">
    <property type="term" value="C:mitochondrial small ribosomal subunit"/>
    <property type="evidence" value="ECO:0007669"/>
    <property type="project" value="TreeGrafter"/>
</dbReference>
<name>A0A0K2ULE2_LEPSM</name>
<dbReference type="OrthoDB" id="407221at2759"/>
<dbReference type="Gene3D" id="3.30.1320.10">
    <property type="match status" value="1"/>
</dbReference>
<evidence type="ECO:0000256" key="4">
    <source>
        <dbReference type="ARBA" id="ARBA00023128"/>
    </source>
</evidence>
<dbReference type="EMBL" id="HACA01021722">
    <property type="protein sequence ID" value="CDW39083.1"/>
    <property type="molecule type" value="Transcribed_RNA"/>
</dbReference>
<evidence type="ECO:0000256" key="8">
    <source>
        <dbReference type="SAM" id="Phobius"/>
    </source>
</evidence>
<evidence type="ECO:0000313" key="9">
    <source>
        <dbReference type="EMBL" id="CDW39083.1"/>
    </source>
</evidence>
<evidence type="ECO:0000256" key="5">
    <source>
        <dbReference type="ARBA" id="ARBA00023274"/>
    </source>
</evidence>
<comment type="similarity">
    <text evidence="2">Belongs to the bacterial ribosomal protein bS16 family.</text>
</comment>
<dbReference type="InterPro" id="IPR000307">
    <property type="entry name" value="Ribosomal_bS16"/>
</dbReference>
<evidence type="ECO:0000256" key="2">
    <source>
        <dbReference type="ARBA" id="ARBA00006668"/>
    </source>
</evidence>
<accession>A0A0K2ULE2</accession>
<dbReference type="SUPFAM" id="SSF54565">
    <property type="entry name" value="Ribosomal protein S16"/>
    <property type="match status" value="1"/>
</dbReference>
<protein>
    <recommendedName>
        <fullName evidence="6">Small ribosomal subunit protein bS16m</fullName>
    </recommendedName>
    <alternativeName>
        <fullName evidence="7">28S ribosomal protein S16, mitochondrial</fullName>
    </alternativeName>
</protein>
<dbReference type="PANTHER" id="PTHR12919:SF20">
    <property type="entry name" value="SMALL RIBOSOMAL SUBUNIT PROTEIN BS16M"/>
    <property type="match status" value="1"/>
</dbReference>
<keyword evidence="4" id="KW-0496">Mitochondrion</keyword>
<keyword evidence="8" id="KW-0472">Membrane</keyword>
<keyword evidence="3" id="KW-0689">Ribosomal protein</keyword>
<evidence type="ECO:0000256" key="1">
    <source>
        <dbReference type="ARBA" id="ARBA00004173"/>
    </source>
</evidence>
<dbReference type="InterPro" id="IPR023803">
    <property type="entry name" value="Ribosomal_bS16_dom_sf"/>
</dbReference>
<evidence type="ECO:0000256" key="7">
    <source>
        <dbReference type="ARBA" id="ARBA00035438"/>
    </source>
</evidence>
<dbReference type="Pfam" id="PF00886">
    <property type="entry name" value="Ribosomal_S16"/>
    <property type="match status" value="1"/>
</dbReference>
<reference evidence="9" key="1">
    <citation type="submission" date="2014-05" db="EMBL/GenBank/DDBJ databases">
        <authorList>
            <person name="Chronopoulou M."/>
        </authorList>
    </citation>
    <scope>NUCLEOTIDE SEQUENCE</scope>
    <source>
        <tissue evidence="9">Whole organism</tissue>
    </source>
</reference>
<keyword evidence="8" id="KW-0812">Transmembrane</keyword>